<dbReference type="Pfam" id="PF03831">
    <property type="entry name" value="YjdM"/>
    <property type="match status" value="1"/>
</dbReference>
<evidence type="ECO:0000313" key="3">
    <source>
        <dbReference type="Proteomes" id="UP001597387"/>
    </source>
</evidence>
<dbReference type="InterPro" id="IPR013991">
    <property type="entry name" value="PhnaA_N_proteobac"/>
</dbReference>
<protein>
    <submittedName>
        <fullName evidence="2">PhnA domain-containing protein</fullName>
    </submittedName>
</protein>
<gene>
    <name evidence="2" type="ORF">ACFSJU_10690</name>
</gene>
<organism evidence="2 3">
    <name type="scientific">Paradesertivirga mongoliensis</name>
    <dbReference type="NCBI Taxonomy" id="2100740"/>
    <lineage>
        <taxon>Bacteria</taxon>
        <taxon>Pseudomonadati</taxon>
        <taxon>Bacteroidota</taxon>
        <taxon>Sphingobacteriia</taxon>
        <taxon>Sphingobacteriales</taxon>
        <taxon>Sphingobacteriaceae</taxon>
        <taxon>Paradesertivirga</taxon>
    </lineage>
</organism>
<comment type="caution">
    <text evidence="2">The sequence shown here is derived from an EMBL/GenBank/DDBJ whole genome shotgun (WGS) entry which is preliminary data.</text>
</comment>
<dbReference type="EMBL" id="JBHUHZ010000001">
    <property type="protein sequence ID" value="MFD2162859.1"/>
    <property type="molecule type" value="Genomic_DNA"/>
</dbReference>
<accession>A0ABW4ZL95</accession>
<proteinExistence type="predicted"/>
<evidence type="ECO:0000259" key="1">
    <source>
        <dbReference type="SMART" id="SM00782"/>
    </source>
</evidence>
<dbReference type="InterPro" id="IPR013988">
    <property type="entry name" value="YjdM_C"/>
</dbReference>
<sequence length="192" mass="21309">MTITLQLQNRSNQVCELCSLPDDNLQAYTVPPKTDDVADNQVVLCDVCYGQISSKDFSNAHHWRCLEGSIWSEVPSVQVLSYKILSKLPAEGWAQNAMESAYLDEALIEWANAEDVIEAEKVIHKDSYGVVLQAGDTVILTENLNVKGTNYIAPKGTVVRKIRLVSDNAEQVEGKINGDTIVILTKFIRRSV</sequence>
<dbReference type="RefSeq" id="WP_255902784.1">
    <property type="nucleotide sequence ID" value="NZ_JAFMZO010000003.1"/>
</dbReference>
<evidence type="ECO:0000313" key="2">
    <source>
        <dbReference type="EMBL" id="MFD2162859.1"/>
    </source>
</evidence>
<dbReference type="Gene3D" id="2.30.30.40">
    <property type="entry name" value="SH3 Domains"/>
    <property type="match status" value="1"/>
</dbReference>
<reference evidence="3" key="1">
    <citation type="journal article" date="2019" name="Int. J. Syst. Evol. Microbiol.">
        <title>The Global Catalogue of Microorganisms (GCM) 10K type strain sequencing project: providing services to taxonomists for standard genome sequencing and annotation.</title>
        <authorList>
            <consortium name="The Broad Institute Genomics Platform"/>
            <consortium name="The Broad Institute Genome Sequencing Center for Infectious Disease"/>
            <person name="Wu L."/>
            <person name="Ma J."/>
        </authorList>
    </citation>
    <scope>NUCLEOTIDE SEQUENCE [LARGE SCALE GENOMIC DNA]</scope>
    <source>
        <strain evidence="3">KCTC 42217</strain>
    </source>
</reference>
<keyword evidence="3" id="KW-1185">Reference proteome</keyword>
<dbReference type="Proteomes" id="UP001597387">
    <property type="component" value="Unassembled WGS sequence"/>
</dbReference>
<dbReference type="SUPFAM" id="SSF82057">
    <property type="entry name" value="Prokaryotic SH3-related domain"/>
    <property type="match status" value="1"/>
</dbReference>
<feature type="domain" description="PhnA protein N-terminal proteobacterial" evidence="1">
    <location>
        <begin position="6"/>
        <end position="53"/>
    </location>
</feature>
<dbReference type="SMART" id="SM00782">
    <property type="entry name" value="PhnA_Zn_Ribbon"/>
    <property type="match status" value="1"/>
</dbReference>
<name>A0ABW4ZL95_9SPHI</name>